<name>A0A085MR18_9BILA</name>
<reference evidence="1" key="1">
    <citation type="journal article" date="2014" name="Nat. Genet.">
        <title>Genome and transcriptome of the porcine whipworm Trichuris suis.</title>
        <authorList>
            <person name="Jex A.R."/>
            <person name="Nejsum P."/>
            <person name="Schwarz E.M."/>
            <person name="Hu L."/>
            <person name="Young N.D."/>
            <person name="Hall R.S."/>
            <person name="Korhonen P.K."/>
            <person name="Liao S."/>
            <person name="Thamsborg S."/>
            <person name="Xia J."/>
            <person name="Xu P."/>
            <person name="Wang S."/>
            <person name="Scheerlinck J.P."/>
            <person name="Hofmann A."/>
            <person name="Sternberg P.W."/>
            <person name="Wang J."/>
            <person name="Gasser R.B."/>
        </authorList>
    </citation>
    <scope>NUCLEOTIDE SEQUENCE [LARGE SCALE GENOMIC DNA]</scope>
    <source>
        <strain evidence="1">DCEP-RM93F</strain>
    </source>
</reference>
<protein>
    <submittedName>
        <fullName evidence="1">Uncharacterized protein</fullName>
    </submittedName>
</protein>
<gene>
    <name evidence="1" type="ORF">M514_28157</name>
</gene>
<proteinExistence type="predicted"/>
<dbReference type="AlphaFoldDB" id="A0A085MR18"/>
<dbReference type="Proteomes" id="UP000030758">
    <property type="component" value="Unassembled WGS sequence"/>
</dbReference>
<sequence length="53" mass="6345">MELSELDPRKDRTRLPACLLVSAEENGRHFYLKEHAFHRLWWTTLGSGRNLRH</sequence>
<accession>A0A085MR18</accession>
<evidence type="ECO:0000313" key="1">
    <source>
        <dbReference type="EMBL" id="KFD59664.1"/>
    </source>
</evidence>
<dbReference type="EMBL" id="KL367776">
    <property type="protein sequence ID" value="KFD59664.1"/>
    <property type="molecule type" value="Genomic_DNA"/>
</dbReference>
<organism evidence="1">
    <name type="scientific">Trichuris suis</name>
    <name type="common">pig whipworm</name>
    <dbReference type="NCBI Taxonomy" id="68888"/>
    <lineage>
        <taxon>Eukaryota</taxon>
        <taxon>Metazoa</taxon>
        <taxon>Ecdysozoa</taxon>
        <taxon>Nematoda</taxon>
        <taxon>Enoplea</taxon>
        <taxon>Dorylaimia</taxon>
        <taxon>Trichinellida</taxon>
        <taxon>Trichuridae</taxon>
        <taxon>Trichuris</taxon>
    </lineage>
</organism>